<gene>
    <name evidence="3" type="ORF">GK091_12250</name>
</gene>
<dbReference type="PANTHER" id="PTHR38436">
    <property type="entry name" value="POLYKETIDE CYCLASE SNOAL-LIKE DOMAIN"/>
    <property type="match status" value="1"/>
</dbReference>
<dbReference type="Proteomes" id="UP000477386">
    <property type="component" value="Unassembled WGS sequence"/>
</dbReference>
<feature type="compositionally biased region" description="Low complexity" evidence="1">
    <location>
        <begin position="119"/>
        <end position="133"/>
    </location>
</feature>
<dbReference type="InterPro" id="IPR009959">
    <property type="entry name" value="Cyclase_SnoaL-like"/>
</dbReference>
<dbReference type="InterPro" id="IPR037401">
    <property type="entry name" value="SnoaL-like"/>
</dbReference>
<proteinExistence type="predicted"/>
<keyword evidence="4" id="KW-1185">Reference proteome</keyword>
<feature type="domain" description="SnoaL-like" evidence="2">
    <location>
        <begin position="11"/>
        <end position="108"/>
    </location>
</feature>
<evidence type="ECO:0000313" key="3">
    <source>
        <dbReference type="EMBL" id="NEU67654.1"/>
    </source>
</evidence>
<name>A0A6M0IHK0_9BACT</name>
<reference evidence="3 4" key="1">
    <citation type="submission" date="2020-02" db="EMBL/GenBank/DDBJ databases">
        <title>Draft genome sequence of two Spirosoma agri KCTC 52727 and Spirosoma terrae KCTC 52035.</title>
        <authorList>
            <person name="Rojas J."/>
            <person name="Ambika Manirajan B."/>
            <person name="Ratering S."/>
            <person name="Suarez C."/>
            <person name="Schnell S."/>
        </authorList>
    </citation>
    <scope>NUCLEOTIDE SEQUENCE [LARGE SCALE GENOMIC DNA]</scope>
    <source>
        <strain evidence="3 4">KCTC 52727</strain>
    </source>
</reference>
<evidence type="ECO:0000313" key="4">
    <source>
        <dbReference type="Proteomes" id="UP000477386"/>
    </source>
</evidence>
<protein>
    <recommendedName>
        <fullName evidence="2">SnoaL-like domain-containing protein</fullName>
    </recommendedName>
</protein>
<dbReference type="RefSeq" id="WP_164038035.1">
    <property type="nucleotide sequence ID" value="NZ_JAAGNZ010000001.1"/>
</dbReference>
<organism evidence="3 4">
    <name type="scientific">Spirosoma agri</name>
    <dbReference type="NCBI Taxonomy" id="1987381"/>
    <lineage>
        <taxon>Bacteria</taxon>
        <taxon>Pseudomonadati</taxon>
        <taxon>Bacteroidota</taxon>
        <taxon>Cytophagia</taxon>
        <taxon>Cytophagales</taxon>
        <taxon>Cytophagaceae</taxon>
        <taxon>Spirosoma</taxon>
    </lineage>
</organism>
<feature type="region of interest" description="Disordered" evidence="1">
    <location>
        <begin position="117"/>
        <end position="147"/>
    </location>
</feature>
<dbReference type="Pfam" id="PF12680">
    <property type="entry name" value="SnoaL_2"/>
    <property type="match status" value="2"/>
</dbReference>
<dbReference type="Gene3D" id="3.10.450.50">
    <property type="match status" value="2"/>
</dbReference>
<dbReference type="SUPFAM" id="SSF54427">
    <property type="entry name" value="NTF2-like"/>
    <property type="match status" value="2"/>
</dbReference>
<dbReference type="InterPro" id="IPR032710">
    <property type="entry name" value="NTF2-like_dom_sf"/>
</dbReference>
<dbReference type="EMBL" id="JAAGNZ010000001">
    <property type="protein sequence ID" value="NEU67654.1"/>
    <property type="molecule type" value="Genomic_DNA"/>
</dbReference>
<evidence type="ECO:0000259" key="2">
    <source>
        <dbReference type="Pfam" id="PF12680"/>
    </source>
</evidence>
<sequence length="264" mass="29604">MEQHSVNKAIIRDFYRRVMGQGDMAFAEEIIADAYIQHSPMGKPGKAGLLEALAAFKQMPKPVVTSKPFMRLIAEGEYVVTNICFDWGGVQKVVVDLFRFQHGQVIEHWDVVQDQPEISRNGHSRNGNSRNGNAMMDGPVDADRDEPTEPNKTLIAAYYQHIWIDRQVDQLAAYVAVDLIQHDPDIANGIAGLRAYLHQESMAIKTVHRIIGDGNFVVVQASGELTGKPTVFYDILRLSAGKITEQWRVHQAIPDKMEHTNGMI</sequence>
<dbReference type="AlphaFoldDB" id="A0A6M0IHK0"/>
<comment type="caution">
    <text evidence="3">The sequence shown here is derived from an EMBL/GenBank/DDBJ whole genome shotgun (WGS) entry which is preliminary data.</text>
</comment>
<dbReference type="GO" id="GO:0030638">
    <property type="term" value="P:polyketide metabolic process"/>
    <property type="evidence" value="ECO:0007669"/>
    <property type="project" value="InterPro"/>
</dbReference>
<feature type="domain" description="SnoaL-like" evidence="2">
    <location>
        <begin position="156"/>
        <end position="245"/>
    </location>
</feature>
<evidence type="ECO:0000256" key="1">
    <source>
        <dbReference type="SAM" id="MobiDB-lite"/>
    </source>
</evidence>
<accession>A0A6M0IHK0</accession>
<dbReference type="PANTHER" id="PTHR38436:SF1">
    <property type="entry name" value="ESTER CYCLASE"/>
    <property type="match status" value="1"/>
</dbReference>